<dbReference type="AlphaFoldDB" id="A0A658R299"/>
<comment type="caution">
    <text evidence="2">The sequence shown here is derived from an EMBL/GenBank/DDBJ whole genome shotgun (WGS) entry which is preliminary data.</text>
</comment>
<organism evidence="2 3">
    <name type="scientific">Caballeronia concitans</name>
    <dbReference type="NCBI Taxonomy" id="1777133"/>
    <lineage>
        <taxon>Bacteria</taxon>
        <taxon>Pseudomonadati</taxon>
        <taxon>Pseudomonadota</taxon>
        <taxon>Betaproteobacteria</taxon>
        <taxon>Burkholderiales</taxon>
        <taxon>Burkholderiaceae</taxon>
        <taxon>Caballeronia</taxon>
    </lineage>
</organism>
<dbReference type="Pfam" id="PF18922">
    <property type="entry name" value="DUF5672"/>
    <property type="match status" value="1"/>
</dbReference>
<reference evidence="2 3" key="1">
    <citation type="submission" date="2016-01" db="EMBL/GenBank/DDBJ databases">
        <authorList>
            <person name="Peeters C."/>
        </authorList>
    </citation>
    <scope>NUCLEOTIDE SEQUENCE [LARGE SCALE GENOMIC DNA]</scope>
    <source>
        <strain evidence="2">LMG 29315</strain>
    </source>
</reference>
<sequence>MKDFSKITLVSVTGLPDATRAVYALVLSQRQMPGARAVLCSPNAPANLPDGIEHRKIAPLSYHEYSWFMMYALWRVVDTEFALIVQDDGWVLDTANWSDDFLDYDYVGPAAHVGRIDSKEGTRWVTHYKWGAELDKPGHTVMPVINGGFCLRSRRMMRALIDHPEIKMTIPAPDKFGGDAIKVEWTNCALNEDVQLTCVLRPELEAVGLRFAPVEMCLRFGIEHAGPVHREVNMMSLFGQHCKWRRLIGIDPPVIQYRTKRSIAERAFREMDIARMLEARGYQLRFAPEDA</sequence>
<gene>
    <name evidence="2" type="ORF">AWB72_04400</name>
</gene>
<name>A0A658R299_9BURK</name>
<dbReference type="RefSeq" id="WP_040051497.1">
    <property type="nucleotide sequence ID" value="NZ_FCNV02000011.1"/>
</dbReference>
<dbReference type="EMBL" id="FCNV02000011">
    <property type="protein sequence ID" value="SAL41900.1"/>
    <property type="molecule type" value="Genomic_DNA"/>
</dbReference>
<evidence type="ECO:0000313" key="2">
    <source>
        <dbReference type="EMBL" id="SAL41900.1"/>
    </source>
</evidence>
<accession>A0A658R299</accession>
<proteinExistence type="predicted"/>
<evidence type="ECO:0000259" key="1">
    <source>
        <dbReference type="Pfam" id="PF18922"/>
    </source>
</evidence>
<keyword evidence="3" id="KW-1185">Reference proteome</keyword>
<feature type="domain" description="DUF5672" evidence="1">
    <location>
        <begin position="63"/>
        <end position="225"/>
    </location>
</feature>
<dbReference type="OrthoDB" id="7391526at2"/>
<dbReference type="InterPro" id="IPR043729">
    <property type="entry name" value="DUF5672"/>
</dbReference>
<evidence type="ECO:0000313" key="3">
    <source>
        <dbReference type="Proteomes" id="UP000198263"/>
    </source>
</evidence>
<dbReference type="Proteomes" id="UP000198263">
    <property type="component" value="Unassembled WGS sequence"/>
</dbReference>
<protein>
    <recommendedName>
        <fullName evidence="1">DUF5672 domain-containing protein</fullName>
    </recommendedName>
</protein>